<sequence>MQLTEREREKMIISLAGMIAQNRKDKGIKLNHPESVALITSFVLEGARAGKTVSELMDEGRQVLTREDVMEGVPEMIPMIQVEATFTDGTKLVTIHDPIQ</sequence>
<dbReference type="GO" id="GO:0009039">
    <property type="term" value="F:urease activity"/>
    <property type="evidence" value="ECO:0007669"/>
    <property type="project" value="UniProtKB-UniRule"/>
</dbReference>
<dbReference type="PIRSF" id="PIRSF001223">
    <property type="entry name" value="Urease_gamma"/>
    <property type="match status" value="1"/>
</dbReference>
<comment type="subcellular location">
    <subcellularLocation>
        <location evidence="4 5">Cytoplasm</location>
    </subcellularLocation>
</comment>
<dbReference type="HAMAP" id="MF_00739">
    <property type="entry name" value="Urease_gamma"/>
    <property type="match status" value="1"/>
</dbReference>
<protein>
    <recommendedName>
        <fullName evidence="4 5">Urease subunit gamma</fullName>
        <ecNumber evidence="4 5">3.5.1.5</ecNumber>
    </recommendedName>
    <alternativeName>
        <fullName evidence="4">Urea amidohydrolase subunit gamma</fullName>
    </alternativeName>
</protein>
<evidence type="ECO:0000256" key="4">
    <source>
        <dbReference type="HAMAP-Rule" id="MF_00739"/>
    </source>
</evidence>
<comment type="similarity">
    <text evidence="4 5">Belongs to the urease gamma subunit family.</text>
</comment>
<evidence type="ECO:0000256" key="2">
    <source>
        <dbReference type="ARBA" id="ARBA00022801"/>
    </source>
</evidence>
<comment type="caution">
    <text evidence="6">The sequence shown here is derived from an EMBL/GenBank/DDBJ whole genome shotgun (WGS) entry which is preliminary data.</text>
</comment>
<proteinExistence type="inferred from homology"/>
<dbReference type="NCBIfam" id="TIGR00193">
    <property type="entry name" value="urease_gam"/>
    <property type="match status" value="1"/>
</dbReference>
<evidence type="ECO:0000313" key="7">
    <source>
        <dbReference type="Proteomes" id="UP000051612"/>
    </source>
</evidence>
<dbReference type="GO" id="GO:0043419">
    <property type="term" value="P:urea catabolic process"/>
    <property type="evidence" value="ECO:0007669"/>
    <property type="project" value="UniProtKB-UniRule"/>
</dbReference>
<dbReference type="RefSeq" id="WP_004050870.1">
    <property type="nucleotide sequence ID" value="NZ_AYYN01000127.1"/>
</dbReference>
<evidence type="ECO:0000313" key="6">
    <source>
        <dbReference type="EMBL" id="KRM73977.1"/>
    </source>
</evidence>
<dbReference type="EC" id="3.5.1.5" evidence="4 5"/>
<dbReference type="PANTHER" id="PTHR33569">
    <property type="entry name" value="UREASE"/>
    <property type="match status" value="1"/>
</dbReference>
<dbReference type="Pfam" id="PF00547">
    <property type="entry name" value="Urease_gamma"/>
    <property type="match status" value="1"/>
</dbReference>
<dbReference type="UniPathway" id="UPA00258">
    <property type="reaction ID" value="UER00370"/>
</dbReference>
<dbReference type="InterPro" id="IPR002026">
    <property type="entry name" value="Urease_gamma/gamma-beta_su"/>
</dbReference>
<dbReference type="GeneID" id="48467464"/>
<dbReference type="AlphaFoldDB" id="A0A0R2BBW8"/>
<dbReference type="InterPro" id="IPR050069">
    <property type="entry name" value="Urease_subunit"/>
</dbReference>
<comment type="pathway">
    <text evidence="4">Nitrogen metabolism; urea degradation; CO(2) and NH(3) from urea (urease route): step 1/1.</text>
</comment>
<keyword evidence="1 4" id="KW-0963">Cytoplasm</keyword>
<comment type="catalytic activity">
    <reaction evidence="3 4 5">
        <text>urea + 2 H2O + H(+) = hydrogencarbonate + 2 NH4(+)</text>
        <dbReference type="Rhea" id="RHEA:20557"/>
        <dbReference type="ChEBI" id="CHEBI:15377"/>
        <dbReference type="ChEBI" id="CHEBI:15378"/>
        <dbReference type="ChEBI" id="CHEBI:16199"/>
        <dbReference type="ChEBI" id="CHEBI:17544"/>
        <dbReference type="ChEBI" id="CHEBI:28938"/>
        <dbReference type="EC" id="3.5.1.5"/>
    </reaction>
</comment>
<dbReference type="GO" id="GO:0016151">
    <property type="term" value="F:nickel cation binding"/>
    <property type="evidence" value="ECO:0007669"/>
    <property type="project" value="InterPro"/>
</dbReference>
<gene>
    <name evidence="4" type="primary">ureA</name>
    <name evidence="6" type="ORF">FC48_GL000600</name>
</gene>
<dbReference type="InterPro" id="IPR012010">
    <property type="entry name" value="Urease_gamma"/>
</dbReference>
<keyword evidence="2 4" id="KW-0378">Hydrolase</keyword>
<dbReference type="GO" id="GO:0005737">
    <property type="term" value="C:cytoplasm"/>
    <property type="evidence" value="ECO:0007669"/>
    <property type="project" value="UniProtKB-SubCell"/>
</dbReference>
<organism evidence="6 7">
    <name type="scientific">Ligilactobacillus murinus DSM 20452 = NBRC 14221</name>
    <dbReference type="NCBI Taxonomy" id="1423772"/>
    <lineage>
        <taxon>Bacteria</taxon>
        <taxon>Bacillati</taxon>
        <taxon>Bacillota</taxon>
        <taxon>Bacilli</taxon>
        <taxon>Lactobacillales</taxon>
        <taxon>Lactobacillaceae</taxon>
        <taxon>Ligilactobacillus</taxon>
    </lineage>
</organism>
<dbReference type="InterPro" id="IPR036463">
    <property type="entry name" value="Urease_gamma_sf"/>
</dbReference>
<dbReference type="PATRIC" id="fig|1423772.3.peg.663"/>
<name>A0A0R2BBW8_9LACO</name>
<reference evidence="6 7" key="1">
    <citation type="journal article" date="2015" name="Genome Announc.">
        <title>Expanding the biotechnology potential of lactobacilli through comparative genomics of 213 strains and associated genera.</title>
        <authorList>
            <person name="Sun Z."/>
            <person name="Harris H.M."/>
            <person name="McCann A."/>
            <person name="Guo C."/>
            <person name="Argimon S."/>
            <person name="Zhang W."/>
            <person name="Yang X."/>
            <person name="Jeffery I.B."/>
            <person name="Cooney J.C."/>
            <person name="Kagawa T.F."/>
            <person name="Liu W."/>
            <person name="Song Y."/>
            <person name="Salvetti E."/>
            <person name="Wrobel A."/>
            <person name="Rasinkangas P."/>
            <person name="Parkhill J."/>
            <person name="Rea M.C."/>
            <person name="O'Sullivan O."/>
            <person name="Ritari J."/>
            <person name="Douillard F.P."/>
            <person name="Paul Ross R."/>
            <person name="Yang R."/>
            <person name="Briner A.E."/>
            <person name="Felis G.E."/>
            <person name="de Vos W.M."/>
            <person name="Barrangou R."/>
            <person name="Klaenhammer T.R."/>
            <person name="Caufield P.W."/>
            <person name="Cui Y."/>
            <person name="Zhang H."/>
            <person name="O'Toole P.W."/>
        </authorList>
    </citation>
    <scope>NUCLEOTIDE SEQUENCE [LARGE SCALE GENOMIC DNA]</scope>
    <source>
        <strain evidence="6 7">DSM 20452</strain>
    </source>
</reference>
<dbReference type="SUPFAM" id="SSF54111">
    <property type="entry name" value="Urease, gamma-subunit"/>
    <property type="match status" value="1"/>
</dbReference>
<dbReference type="EMBL" id="AYYN01000127">
    <property type="protein sequence ID" value="KRM73977.1"/>
    <property type="molecule type" value="Genomic_DNA"/>
</dbReference>
<dbReference type="Gene3D" id="3.30.280.10">
    <property type="entry name" value="Urease, gamma-like subunit"/>
    <property type="match status" value="1"/>
</dbReference>
<dbReference type="PANTHER" id="PTHR33569:SF1">
    <property type="entry name" value="UREASE"/>
    <property type="match status" value="1"/>
</dbReference>
<evidence type="ECO:0000256" key="5">
    <source>
        <dbReference type="RuleBase" id="RU003850"/>
    </source>
</evidence>
<dbReference type="CDD" id="cd00390">
    <property type="entry name" value="Urease_gamma"/>
    <property type="match status" value="1"/>
</dbReference>
<dbReference type="Proteomes" id="UP000051612">
    <property type="component" value="Unassembled WGS sequence"/>
</dbReference>
<evidence type="ECO:0000256" key="1">
    <source>
        <dbReference type="ARBA" id="ARBA00022490"/>
    </source>
</evidence>
<dbReference type="NCBIfam" id="NF009712">
    <property type="entry name" value="PRK13241.1"/>
    <property type="match status" value="1"/>
</dbReference>
<comment type="subunit">
    <text evidence="4">Heterotrimer of UreA (gamma), UreB (beta) and UreC (alpha) subunits. Three heterotrimers associate to form the active enzyme.</text>
</comment>
<accession>A0A0R2BBW8</accession>
<evidence type="ECO:0000256" key="3">
    <source>
        <dbReference type="ARBA" id="ARBA00047778"/>
    </source>
</evidence>